<protein>
    <submittedName>
        <fullName evidence="2">Uncharacterized protein</fullName>
    </submittedName>
</protein>
<dbReference type="EMBL" id="JAWDGP010005454">
    <property type="protein sequence ID" value="KAK3756871.1"/>
    <property type="molecule type" value="Genomic_DNA"/>
</dbReference>
<evidence type="ECO:0000313" key="2">
    <source>
        <dbReference type="EMBL" id="KAK3756871.1"/>
    </source>
</evidence>
<evidence type="ECO:0000256" key="1">
    <source>
        <dbReference type="SAM" id="MobiDB-lite"/>
    </source>
</evidence>
<organism evidence="2 3">
    <name type="scientific">Elysia crispata</name>
    <name type="common">lettuce slug</name>
    <dbReference type="NCBI Taxonomy" id="231223"/>
    <lineage>
        <taxon>Eukaryota</taxon>
        <taxon>Metazoa</taxon>
        <taxon>Spiralia</taxon>
        <taxon>Lophotrochozoa</taxon>
        <taxon>Mollusca</taxon>
        <taxon>Gastropoda</taxon>
        <taxon>Heterobranchia</taxon>
        <taxon>Euthyneura</taxon>
        <taxon>Panpulmonata</taxon>
        <taxon>Sacoglossa</taxon>
        <taxon>Placobranchoidea</taxon>
        <taxon>Plakobranchidae</taxon>
        <taxon>Elysia</taxon>
    </lineage>
</organism>
<gene>
    <name evidence="2" type="ORF">RRG08_027849</name>
</gene>
<dbReference type="AlphaFoldDB" id="A0AAE1D4A8"/>
<comment type="caution">
    <text evidence="2">The sequence shown here is derived from an EMBL/GenBank/DDBJ whole genome shotgun (WGS) entry which is preliminary data.</text>
</comment>
<proteinExistence type="predicted"/>
<feature type="compositionally biased region" description="Polar residues" evidence="1">
    <location>
        <begin position="164"/>
        <end position="179"/>
    </location>
</feature>
<reference evidence="2" key="1">
    <citation type="journal article" date="2023" name="G3 (Bethesda)">
        <title>A reference genome for the long-term kleptoplast-retaining sea slug Elysia crispata morphotype clarki.</title>
        <authorList>
            <person name="Eastman K.E."/>
            <person name="Pendleton A.L."/>
            <person name="Shaikh M.A."/>
            <person name="Suttiyut T."/>
            <person name="Ogas R."/>
            <person name="Tomko P."/>
            <person name="Gavelis G."/>
            <person name="Widhalm J.R."/>
            <person name="Wisecaver J.H."/>
        </authorList>
    </citation>
    <scope>NUCLEOTIDE SEQUENCE</scope>
    <source>
        <strain evidence="2">ECLA1</strain>
    </source>
</reference>
<feature type="region of interest" description="Disordered" evidence="1">
    <location>
        <begin position="159"/>
        <end position="179"/>
    </location>
</feature>
<feature type="compositionally biased region" description="Basic residues" evidence="1">
    <location>
        <begin position="13"/>
        <end position="24"/>
    </location>
</feature>
<evidence type="ECO:0000313" key="3">
    <source>
        <dbReference type="Proteomes" id="UP001283361"/>
    </source>
</evidence>
<keyword evidence="3" id="KW-1185">Reference proteome</keyword>
<dbReference type="Proteomes" id="UP001283361">
    <property type="component" value="Unassembled WGS sequence"/>
</dbReference>
<accession>A0AAE1D4A8</accession>
<feature type="region of interest" description="Disordered" evidence="1">
    <location>
        <begin position="1"/>
        <end position="27"/>
    </location>
</feature>
<name>A0AAE1D4A8_9GAST</name>
<sequence>MVPVLPGRDTRRSTRVGHRSPHPRMRVDAARAGDNIAGGSSARGVRAHTRATNKPACCPSQFTARVVREPGIPQAVTSSMSPSHRSSLPHPEGWLGLLVSRDTLYHRDWRSCLRAAPGHRSCSYRRGTWSTLRWVEHVPRPLTRIKLIPTLLNNNGMQQLGLSTVPTPSGCSSQSADKN</sequence>
<feature type="region of interest" description="Disordered" evidence="1">
    <location>
        <begin position="34"/>
        <end position="53"/>
    </location>
</feature>